<dbReference type="CDD" id="cd02947">
    <property type="entry name" value="TRX_family"/>
    <property type="match status" value="1"/>
</dbReference>
<dbReference type="GO" id="GO:0005737">
    <property type="term" value="C:cytoplasm"/>
    <property type="evidence" value="ECO:0007669"/>
    <property type="project" value="TreeGrafter"/>
</dbReference>
<dbReference type="PIRSF" id="PIRSF000077">
    <property type="entry name" value="Thioredoxin"/>
    <property type="match status" value="1"/>
</dbReference>
<evidence type="ECO:0000256" key="8">
    <source>
        <dbReference type="PIRSR" id="PIRSR000077-4"/>
    </source>
</evidence>
<feature type="domain" description="Thioredoxin" evidence="9">
    <location>
        <begin position="1"/>
        <end position="111"/>
    </location>
</feature>
<dbReference type="PANTHER" id="PTHR45663">
    <property type="entry name" value="GEO12009P1"/>
    <property type="match status" value="1"/>
</dbReference>
<keyword evidence="4 8" id="KW-0676">Redox-active center</keyword>
<evidence type="ECO:0000313" key="11">
    <source>
        <dbReference type="Proteomes" id="UP000218784"/>
    </source>
</evidence>
<dbReference type="GO" id="GO:0015035">
    <property type="term" value="F:protein-disulfide reductase activity"/>
    <property type="evidence" value="ECO:0007669"/>
    <property type="project" value="InterPro"/>
</dbReference>
<dbReference type="InterPro" id="IPR036249">
    <property type="entry name" value="Thioredoxin-like_sf"/>
</dbReference>
<dbReference type="InterPro" id="IPR005746">
    <property type="entry name" value="Thioredoxin"/>
</dbReference>
<dbReference type="Gene3D" id="3.40.30.10">
    <property type="entry name" value="Glutaredoxin"/>
    <property type="match status" value="1"/>
</dbReference>
<evidence type="ECO:0000256" key="5">
    <source>
        <dbReference type="ARBA" id="ARBA00038056"/>
    </source>
</evidence>
<evidence type="ECO:0000256" key="2">
    <source>
        <dbReference type="ARBA" id="ARBA00022982"/>
    </source>
</evidence>
<feature type="site" description="Contributes to redox potential value" evidence="7">
    <location>
        <position position="37"/>
    </location>
</feature>
<dbReference type="PANTHER" id="PTHR45663:SF42">
    <property type="entry name" value="THIOREDOXIN M5, CHLOROPLASTIC"/>
    <property type="match status" value="1"/>
</dbReference>
<keyword evidence="11" id="KW-1185">Reference proteome</keyword>
<keyword evidence="3 8" id="KW-1015">Disulfide bond</keyword>
<dbReference type="EMBL" id="NWVD01000007">
    <property type="protein sequence ID" value="PCG08145.1"/>
    <property type="molecule type" value="Genomic_DNA"/>
</dbReference>
<dbReference type="AlphaFoldDB" id="A0A2A4HWT8"/>
<dbReference type="Pfam" id="PF00085">
    <property type="entry name" value="Thioredoxin"/>
    <property type="match status" value="1"/>
</dbReference>
<feature type="disulfide bond" description="Redox-active" evidence="8">
    <location>
        <begin position="36"/>
        <end position="39"/>
    </location>
</feature>
<feature type="site" description="Deprotonates C-terminal active site Cys" evidence="7">
    <location>
        <position position="30"/>
    </location>
</feature>
<dbReference type="SUPFAM" id="SSF52833">
    <property type="entry name" value="Thioredoxin-like"/>
    <property type="match status" value="1"/>
</dbReference>
<sequence length="111" mass="12112">MKIMTGKVIDVAGWDVAAVIAEQRGLILFDLWSPTCAPCRALAPILDDLAADFVDELRICKVNVAVDEAIAKPFAARTLPTLALYRDGVEIDRVVGLKSRGHLTAWLESHL</sequence>
<evidence type="ECO:0000259" key="9">
    <source>
        <dbReference type="PROSITE" id="PS51352"/>
    </source>
</evidence>
<protein>
    <recommendedName>
        <fullName evidence="6">Thioredoxin</fullName>
    </recommendedName>
</protein>
<accession>A0A2A4HWT8</accession>
<dbReference type="InterPro" id="IPR013766">
    <property type="entry name" value="Thioredoxin_domain"/>
</dbReference>
<keyword evidence="1" id="KW-0813">Transport</keyword>
<proteinExistence type="inferred from homology"/>
<evidence type="ECO:0000256" key="1">
    <source>
        <dbReference type="ARBA" id="ARBA00022448"/>
    </source>
</evidence>
<name>A0A2A4HWT8_9SPHN</name>
<evidence type="ECO:0000256" key="3">
    <source>
        <dbReference type="ARBA" id="ARBA00023157"/>
    </source>
</evidence>
<evidence type="ECO:0000256" key="6">
    <source>
        <dbReference type="PIRNR" id="PIRNR000077"/>
    </source>
</evidence>
<comment type="similarity">
    <text evidence="5">Belongs to the thioredoxin family. Plant M-type subfamily.</text>
</comment>
<feature type="active site" description="Nucleophile" evidence="7">
    <location>
        <position position="39"/>
    </location>
</feature>
<organism evidence="10 11">
    <name type="scientific">Sphingomonas ginsenosidimutans</name>
    <dbReference type="NCBI Taxonomy" id="862134"/>
    <lineage>
        <taxon>Bacteria</taxon>
        <taxon>Pseudomonadati</taxon>
        <taxon>Pseudomonadota</taxon>
        <taxon>Alphaproteobacteria</taxon>
        <taxon>Sphingomonadales</taxon>
        <taxon>Sphingomonadaceae</taxon>
        <taxon>Sphingomonas</taxon>
    </lineage>
</organism>
<feature type="active site" description="Nucleophile" evidence="7">
    <location>
        <position position="36"/>
    </location>
</feature>
<dbReference type="PROSITE" id="PS51352">
    <property type="entry name" value="THIOREDOXIN_2"/>
    <property type="match status" value="1"/>
</dbReference>
<comment type="caution">
    <text evidence="10">The sequence shown here is derived from an EMBL/GenBank/DDBJ whole genome shotgun (WGS) entry which is preliminary data.</text>
</comment>
<reference evidence="10 11" key="1">
    <citation type="submission" date="2017-09" db="EMBL/GenBank/DDBJ databases">
        <title>Sphingomonas ginsenosidimutans KACC 14949, whole genome shotgun sequence.</title>
        <authorList>
            <person name="Feng G."/>
            <person name="Zhu H."/>
        </authorList>
    </citation>
    <scope>NUCLEOTIDE SEQUENCE [LARGE SCALE GENOMIC DNA]</scope>
    <source>
        <strain evidence="10 11">KACC 14949</strain>
    </source>
</reference>
<keyword evidence="2" id="KW-0249">Electron transport</keyword>
<feature type="site" description="Contributes to redox potential value" evidence="7">
    <location>
        <position position="38"/>
    </location>
</feature>
<gene>
    <name evidence="10" type="ORF">COA17_13800</name>
</gene>
<evidence type="ECO:0000256" key="4">
    <source>
        <dbReference type="ARBA" id="ARBA00023284"/>
    </source>
</evidence>
<evidence type="ECO:0000313" key="10">
    <source>
        <dbReference type="EMBL" id="PCG08145.1"/>
    </source>
</evidence>
<dbReference type="Proteomes" id="UP000218784">
    <property type="component" value="Unassembled WGS sequence"/>
</dbReference>
<evidence type="ECO:0000256" key="7">
    <source>
        <dbReference type="PIRSR" id="PIRSR000077-1"/>
    </source>
</evidence>